<evidence type="ECO:0000256" key="3">
    <source>
        <dbReference type="ARBA" id="ARBA00022527"/>
    </source>
</evidence>
<sequence length="744" mass="84702">MAPLRNILFNDHSKVKIEKIDPFLNESYQKFKNENNVDNDISDLVIDLNITHTKESASSKDFQLLKILGQGSFGKVFLVKKVGGSDDKKLYAMKVLKKATLKVRDRVRSKMERDILADIRHPFIVRLHYAFQTEGKLYLVLQFLKGGDLFTRLSKEIMFTEADVKFYLAELALALEHLHGLGIIYRDLKPENILLDVSGHLKLTDFGLSKESIFNDDRTFSFCGTVEYMAPEVVNRHGHGTAADWWSFAVLMFEMLTGTLPFHGKTRKDTMEMIMKAKLAMPTYLSEDAQSFLRCIFKRNPKNRLGYCGDGVIDLKKHEFFCDINWDNLYNLKNEPPFKPAINPADDAFCFDPEFTSKIPFNSPGVAISVSERTVFRGFSYVAPALQGATQKARPVTNVIPDGRILISDENLRTAKALGIKFKEFSSDYDLHELVGTGTFSKVYKCKHITSGKQYAVKVMDKAVNANPYEEIEIILRYSSHPNIVNVYDILEDNTSIYMVMEYLQGGELFDLITSKTTFTEYDVKEVIKCIVKTIAYLHKNRVVHRDVKPSNVLFLNSDLNLHELRIIDFGFARQMRADNGLLMTPCYTSNYVAPEVLTKQGHDSAADTWSIGIIMYTMLAGHSPFATLQTDSPEVIYERITKCKLAMEDGNWKVISNSAKNLLQKLLHCNPLKRISLDNVLKDAWMKIEKTDQININLNKNACEVMKDSVTATYKVLVDNKKTNLIPVNKAKLALRRNNNVVK</sequence>
<evidence type="ECO:0000256" key="14">
    <source>
        <dbReference type="PIRSR" id="PIRSR000606-51"/>
    </source>
</evidence>
<dbReference type="PIRSF" id="PIRSF000606">
    <property type="entry name" value="Ribsml_S6_kin_2"/>
    <property type="match status" value="1"/>
</dbReference>
<keyword evidence="6" id="KW-0677">Repeat</keyword>
<dbReference type="InterPro" id="IPR011009">
    <property type="entry name" value="Kinase-like_dom_sf"/>
</dbReference>
<keyword evidence="5 12" id="KW-0808">Transferase</keyword>
<evidence type="ECO:0000256" key="9">
    <source>
        <dbReference type="ARBA" id="ARBA00022840"/>
    </source>
</evidence>
<feature type="domain" description="Protein kinase" evidence="16">
    <location>
        <begin position="429"/>
        <end position="687"/>
    </location>
</feature>
<dbReference type="Gene3D" id="1.10.510.10">
    <property type="entry name" value="Transferase(Phosphotransferase) domain 1"/>
    <property type="match status" value="2"/>
</dbReference>
<feature type="domain" description="Protein kinase" evidence="16">
    <location>
        <begin position="62"/>
        <end position="321"/>
    </location>
</feature>
<keyword evidence="7 12" id="KW-0547">Nucleotide-binding</keyword>
<evidence type="ECO:0000256" key="1">
    <source>
        <dbReference type="ARBA" id="ARBA00001946"/>
    </source>
</evidence>
<gene>
    <name evidence="18" type="ORF">A3Q56_05017</name>
</gene>
<dbReference type="GO" id="GO:0005524">
    <property type="term" value="F:ATP binding"/>
    <property type="evidence" value="ECO:0007669"/>
    <property type="project" value="UniProtKB-UniRule"/>
</dbReference>
<evidence type="ECO:0000256" key="13">
    <source>
        <dbReference type="PIRSR" id="PIRSR000606-50"/>
    </source>
</evidence>
<dbReference type="AlphaFoldDB" id="A0A177AYZ1"/>
<dbReference type="SUPFAM" id="SSF56112">
    <property type="entry name" value="Protein kinase-like (PK-like)"/>
    <property type="match status" value="2"/>
</dbReference>
<evidence type="ECO:0000259" key="16">
    <source>
        <dbReference type="PROSITE" id="PS50011"/>
    </source>
</evidence>
<evidence type="ECO:0000259" key="17">
    <source>
        <dbReference type="PROSITE" id="PS51285"/>
    </source>
</evidence>
<comment type="catalytic activity">
    <reaction evidence="10 12">
        <text>L-threonyl-[protein] + ATP = O-phospho-L-threonyl-[protein] + ADP + H(+)</text>
        <dbReference type="Rhea" id="RHEA:46608"/>
        <dbReference type="Rhea" id="RHEA-COMP:11060"/>
        <dbReference type="Rhea" id="RHEA-COMP:11605"/>
        <dbReference type="ChEBI" id="CHEBI:15378"/>
        <dbReference type="ChEBI" id="CHEBI:30013"/>
        <dbReference type="ChEBI" id="CHEBI:30616"/>
        <dbReference type="ChEBI" id="CHEBI:61977"/>
        <dbReference type="ChEBI" id="CHEBI:456216"/>
        <dbReference type="EC" id="2.7.11.1"/>
    </reaction>
</comment>
<keyword evidence="3 12" id="KW-0723">Serine/threonine-protein kinase</keyword>
<dbReference type="FunFam" id="3.30.200.20:FF:000013">
    <property type="entry name" value="Ribosomal protein S6 kinase"/>
    <property type="match status" value="1"/>
</dbReference>
<proteinExistence type="inferred from homology"/>
<dbReference type="PROSITE" id="PS00107">
    <property type="entry name" value="PROTEIN_KINASE_ATP"/>
    <property type="match status" value="2"/>
</dbReference>
<dbReference type="EC" id="2.7.11.1" evidence="12"/>
<evidence type="ECO:0000256" key="5">
    <source>
        <dbReference type="ARBA" id="ARBA00022679"/>
    </source>
</evidence>
<dbReference type="GO" id="GO:0004674">
    <property type="term" value="F:protein serine/threonine kinase activity"/>
    <property type="evidence" value="ECO:0007669"/>
    <property type="project" value="UniProtKB-KW"/>
</dbReference>
<feature type="domain" description="AGC-kinase C-terminal" evidence="17">
    <location>
        <begin position="322"/>
        <end position="391"/>
    </location>
</feature>
<dbReference type="Proteomes" id="UP000078046">
    <property type="component" value="Unassembled WGS sequence"/>
</dbReference>
<evidence type="ECO:0000256" key="8">
    <source>
        <dbReference type="ARBA" id="ARBA00022777"/>
    </source>
</evidence>
<evidence type="ECO:0000256" key="12">
    <source>
        <dbReference type="PIRNR" id="PIRNR000606"/>
    </source>
</evidence>
<dbReference type="FunFam" id="1.10.510.10:FF:001170">
    <property type="entry name" value="Ribosomal protein S6 kinase alpha-1"/>
    <property type="match status" value="1"/>
</dbReference>
<feature type="binding site" evidence="14">
    <location>
        <begin position="68"/>
        <end position="76"/>
    </location>
    <ligand>
        <name>ATP</name>
        <dbReference type="ChEBI" id="CHEBI:30616"/>
    </ligand>
</feature>
<dbReference type="PANTHER" id="PTHR24351">
    <property type="entry name" value="RIBOSOMAL PROTEIN S6 KINASE"/>
    <property type="match status" value="1"/>
</dbReference>
<evidence type="ECO:0000313" key="18">
    <source>
        <dbReference type="EMBL" id="OAF67257.1"/>
    </source>
</evidence>
<keyword evidence="4" id="KW-0597">Phosphoprotein</keyword>
<keyword evidence="9 12" id="KW-0067">ATP-binding</keyword>
<comment type="similarity">
    <text evidence="2 12">Belongs to the protein kinase superfamily. AGC Ser/Thr protein kinase family. S6 kinase subfamily.</text>
</comment>
<evidence type="ECO:0000256" key="6">
    <source>
        <dbReference type="ARBA" id="ARBA00022737"/>
    </source>
</evidence>
<reference evidence="18 19" key="1">
    <citation type="submission" date="2016-04" db="EMBL/GenBank/DDBJ databases">
        <title>The genome of Intoshia linei affirms orthonectids as highly simplified spiralians.</title>
        <authorList>
            <person name="Mikhailov K.V."/>
            <person name="Slusarev G.S."/>
            <person name="Nikitin M.A."/>
            <person name="Logacheva M.D."/>
            <person name="Penin A."/>
            <person name="Aleoshin V."/>
            <person name="Panchin Y.V."/>
        </authorList>
    </citation>
    <scope>NUCLEOTIDE SEQUENCE [LARGE SCALE GENOMIC DNA]</scope>
    <source>
        <strain evidence="18">Intl2013</strain>
        <tissue evidence="18">Whole animal</tissue>
    </source>
</reference>
<evidence type="ECO:0000256" key="2">
    <source>
        <dbReference type="ARBA" id="ARBA00009804"/>
    </source>
</evidence>
<evidence type="ECO:0000256" key="11">
    <source>
        <dbReference type="ARBA" id="ARBA00048679"/>
    </source>
</evidence>
<dbReference type="Pfam" id="PF00069">
    <property type="entry name" value="Pkinase"/>
    <property type="match status" value="2"/>
</dbReference>
<feature type="binding site" evidence="14 15">
    <location>
        <position position="458"/>
    </location>
    <ligand>
        <name>ATP</name>
        <dbReference type="ChEBI" id="CHEBI:30616"/>
    </ligand>
</feature>
<feature type="active site" description="Proton acceptor" evidence="13">
    <location>
        <position position="187"/>
    </location>
</feature>
<dbReference type="PROSITE" id="PS50011">
    <property type="entry name" value="PROTEIN_KINASE_DOM"/>
    <property type="match status" value="2"/>
</dbReference>
<comment type="catalytic activity">
    <reaction evidence="11 12">
        <text>L-seryl-[protein] + ATP = O-phospho-L-seryl-[protein] + ADP + H(+)</text>
        <dbReference type="Rhea" id="RHEA:17989"/>
        <dbReference type="Rhea" id="RHEA-COMP:9863"/>
        <dbReference type="Rhea" id="RHEA-COMP:11604"/>
        <dbReference type="ChEBI" id="CHEBI:15378"/>
        <dbReference type="ChEBI" id="CHEBI:29999"/>
        <dbReference type="ChEBI" id="CHEBI:30616"/>
        <dbReference type="ChEBI" id="CHEBI:83421"/>
        <dbReference type="ChEBI" id="CHEBI:456216"/>
        <dbReference type="EC" id="2.7.11.1"/>
    </reaction>
</comment>
<dbReference type="GO" id="GO:0000287">
    <property type="term" value="F:magnesium ion binding"/>
    <property type="evidence" value="ECO:0007669"/>
    <property type="project" value="InterPro"/>
</dbReference>
<comment type="cofactor">
    <cofactor evidence="1 12">
        <name>Mg(2+)</name>
        <dbReference type="ChEBI" id="CHEBI:18420"/>
    </cofactor>
</comment>
<comment type="caution">
    <text evidence="18">The sequence shown here is derived from an EMBL/GenBank/DDBJ whole genome shotgun (WGS) entry which is preliminary data.</text>
</comment>
<dbReference type="InterPro" id="IPR016239">
    <property type="entry name" value="Ribosomal_S6_kinase_II"/>
</dbReference>
<dbReference type="GO" id="GO:0106310">
    <property type="term" value="F:protein serine kinase activity"/>
    <property type="evidence" value="ECO:0007669"/>
    <property type="project" value="RHEA"/>
</dbReference>
<dbReference type="SMART" id="SM00220">
    <property type="entry name" value="S_TKc"/>
    <property type="match status" value="2"/>
</dbReference>
<organism evidence="18 19">
    <name type="scientific">Intoshia linei</name>
    <dbReference type="NCBI Taxonomy" id="1819745"/>
    <lineage>
        <taxon>Eukaryota</taxon>
        <taxon>Metazoa</taxon>
        <taxon>Spiralia</taxon>
        <taxon>Lophotrochozoa</taxon>
        <taxon>Mesozoa</taxon>
        <taxon>Orthonectida</taxon>
        <taxon>Rhopaluridae</taxon>
        <taxon>Intoshia</taxon>
    </lineage>
</organism>
<dbReference type="PROSITE" id="PS51285">
    <property type="entry name" value="AGC_KINASE_CTER"/>
    <property type="match status" value="1"/>
</dbReference>
<feature type="active site" description="Proton acceptor" evidence="13">
    <location>
        <position position="547"/>
    </location>
</feature>
<name>A0A177AYZ1_9BILA</name>
<dbReference type="InterPro" id="IPR008271">
    <property type="entry name" value="Ser/Thr_kinase_AS"/>
</dbReference>
<evidence type="ECO:0000313" key="19">
    <source>
        <dbReference type="Proteomes" id="UP000078046"/>
    </source>
</evidence>
<accession>A0A177AYZ1</accession>
<dbReference type="Gene3D" id="3.30.200.20">
    <property type="entry name" value="Phosphorylase Kinase, domain 1"/>
    <property type="match status" value="1"/>
</dbReference>
<keyword evidence="8 12" id="KW-0418">Kinase</keyword>
<dbReference type="InterPro" id="IPR017441">
    <property type="entry name" value="Protein_kinase_ATP_BS"/>
</dbReference>
<dbReference type="SMART" id="SM00133">
    <property type="entry name" value="S_TK_X"/>
    <property type="match status" value="1"/>
</dbReference>
<evidence type="ECO:0000256" key="10">
    <source>
        <dbReference type="ARBA" id="ARBA00047899"/>
    </source>
</evidence>
<feature type="binding site" evidence="14 15">
    <location>
        <position position="94"/>
    </location>
    <ligand>
        <name>ATP</name>
        <dbReference type="ChEBI" id="CHEBI:30616"/>
    </ligand>
</feature>
<evidence type="ECO:0000256" key="4">
    <source>
        <dbReference type="ARBA" id="ARBA00022553"/>
    </source>
</evidence>
<dbReference type="GO" id="GO:0035556">
    <property type="term" value="P:intracellular signal transduction"/>
    <property type="evidence" value="ECO:0007669"/>
    <property type="project" value="InterPro"/>
</dbReference>
<dbReference type="OrthoDB" id="63267at2759"/>
<keyword evidence="19" id="KW-1185">Reference proteome</keyword>
<dbReference type="EMBL" id="LWCA01000707">
    <property type="protein sequence ID" value="OAF67257.1"/>
    <property type="molecule type" value="Genomic_DNA"/>
</dbReference>
<evidence type="ECO:0000256" key="7">
    <source>
        <dbReference type="ARBA" id="ARBA00022741"/>
    </source>
</evidence>
<protein>
    <recommendedName>
        <fullName evidence="12">Ribosomal protein S6 kinase</fullName>
        <ecNumber evidence="12">2.7.11.1</ecNumber>
    </recommendedName>
</protein>
<evidence type="ECO:0000256" key="15">
    <source>
        <dbReference type="PROSITE-ProRule" id="PRU10141"/>
    </source>
</evidence>
<dbReference type="PROSITE" id="PS00108">
    <property type="entry name" value="PROTEIN_KINASE_ST"/>
    <property type="match status" value="2"/>
</dbReference>
<dbReference type="FunFam" id="1.10.510.10:FF:000010">
    <property type="entry name" value="Ribosomal protein S6 kinase"/>
    <property type="match status" value="1"/>
</dbReference>
<dbReference type="InterPro" id="IPR000961">
    <property type="entry name" value="AGC-kinase_C"/>
</dbReference>
<dbReference type="InterPro" id="IPR000719">
    <property type="entry name" value="Prot_kinase_dom"/>
</dbReference>